<evidence type="ECO:0000313" key="2">
    <source>
        <dbReference type="Proteomes" id="UP001234297"/>
    </source>
</evidence>
<sequence>MGNGLGSNLVDEETYQDSEIVDCSLAFGDRLSVMGNGLGSNPFDKETDLDPKIAESQPIIAVSRRSWCMS</sequence>
<comment type="caution">
    <text evidence="1">The sequence shown here is derived from an EMBL/GenBank/DDBJ whole genome shotgun (WGS) entry which is preliminary data.</text>
</comment>
<proteinExistence type="predicted"/>
<protein>
    <submittedName>
        <fullName evidence="1">Uncharacterized protein</fullName>
    </submittedName>
</protein>
<dbReference type="EMBL" id="CM056820">
    <property type="protein sequence ID" value="KAJ8615454.1"/>
    <property type="molecule type" value="Genomic_DNA"/>
</dbReference>
<organism evidence="1 2">
    <name type="scientific">Persea americana</name>
    <name type="common">Avocado</name>
    <dbReference type="NCBI Taxonomy" id="3435"/>
    <lineage>
        <taxon>Eukaryota</taxon>
        <taxon>Viridiplantae</taxon>
        <taxon>Streptophyta</taxon>
        <taxon>Embryophyta</taxon>
        <taxon>Tracheophyta</taxon>
        <taxon>Spermatophyta</taxon>
        <taxon>Magnoliopsida</taxon>
        <taxon>Magnoliidae</taxon>
        <taxon>Laurales</taxon>
        <taxon>Lauraceae</taxon>
        <taxon>Persea</taxon>
    </lineage>
</organism>
<reference evidence="1 2" key="1">
    <citation type="journal article" date="2022" name="Hortic Res">
        <title>A haplotype resolved chromosomal level avocado genome allows analysis of novel avocado genes.</title>
        <authorList>
            <person name="Nath O."/>
            <person name="Fletcher S.J."/>
            <person name="Hayward A."/>
            <person name="Shaw L.M."/>
            <person name="Masouleh A.K."/>
            <person name="Furtado A."/>
            <person name="Henry R.J."/>
            <person name="Mitter N."/>
        </authorList>
    </citation>
    <scope>NUCLEOTIDE SEQUENCE [LARGE SCALE GENOMIC DNA]</scope>
    <source>
        <strain evidence="2">cv. Hass</strain>
    </source>
</reference>
<dbReference type="Proteomes" id="UP001234297">
    <property type="component" value="Chromosome 12"/>
</dbReference>
<gene>
    <name evidence="1" type="ORF">MRB53_034826</name>
</gene>
<keyword evidence="2" id="KW-1185">Reference proteome</keyword>
<evidence type="ECO:0000313" key="1">
    <source>
        <dbReference type="EMBL" id="KAJ8615454.1"/>
    </source>
</evidence>
<name>A0ACC2K2Z4_PERAE</name>
<accession>A0ACC2K2Z4</accession>